<dbReference type="Gene3D" id="3.30.1330.60">
    <property type="entry name" value="OmpA-like domain"/>
    <property type="match status" value="1"/>
</dbReference>
<feature type="signal peptide" evidence="4">
    <location>
        <begin position="1"/>
        <end position="21"/>
    </location>
</feature>
<feature type="domain" description="OmpA-like" evidence="5">
    <location>
        <begin position="49"/>
        <end position="167"/>
    </location>
</feature>
<evidence type="ECO:0000313" key="7">
    <source>
        <dbReference type="Proteomes" id="UP000220836"/>
    </source>
</evidence>
<reference evidence="6 7" key="1">
    <citation type="submission" date="2017-05" db="EMBL/GenBank/DDBJ databases">
        <authorList>
            <person name="Song R."/>
            <person name="Chenine A.L."/>
            <person name="Ruprecht R.M."/>
        </authorList>
    </citation>
    <scope>NUCLEOTIDE SEQUENCE [LARGE SCALE GENOMIC DNA]</scope>
    <source>
        <strain evidence="6 7">CECT 8663</strain>
    </source>
</reference>
<protein>
    <submittedName>
        <fullName evidence="6">Outer membrane porin F</fullName>
    </submittedName>
</protein>
<evidence type="ECO:0000256" key="1">
    <source>
        <dbReference type="ARBA" id="ARBA00004370"/>
    </source>
</evidence>
<evidence type="ECO:0000256" key="2">
    <source>
        <dbReference type="ARBA" id="ARBA00023136"/>
    </source>
</evidence>
<dbReference type="Gene3D" id="2.60.40.1610">
    <property type="entry name" value="Domain of unknown function DUF1254"/>
    <property type="match status" value="1"/>
</dbReference>
<dbReference type="GO" id="GO:0016020">
    <property type="term" value="C:membrane"/>
    <property type="evidence" value="ECO:0007669"/>
    <property type="project" value="UniProtKB-SubCell"/>
</dbReference>
<dbReference type="PANTHER" id="PTHR36509">
    <property type="entry name" value="BLL3101 PROTEIN"/>
    <property type="match status" value="1"/>
</dbReference>
<feature type="chain" id="PRO_5012602009" evidence="4">
    <location>
        <begin position="22"/>
        <end position="650"/>
    </location>
</feature>
<dbReference type="InterPro" id="IPR006664">
    <property type="entry name" value="OMP_bac"/>
</dbReference>
<dbReference type="Proteomes" id="UP000220836">
    <property type="component" value="Unassembled WGS sequence"/>
</dbReference>
<dbReference type="AlphaFoldDB" id="A0A238KVS0"/>
<gene>
    <name evidence="6" type="primary">oprF_6</name>
    <name evidence="6" type="ORF">PEV8663_03367</name>
</gene>
<dbReference type="InterPro" id="IPR036737">
    <property type="entry name" value="OmpA-like_sf"/>
</dbReference>
<dbReference type="Gene3D" id="1.10.3360.10">
    <property type="entry name" value="VPA0735-like domain"/>
    <property type="match status" value="1"/>
</dbReference>
<dbReference type="SUPFAM" id="SSF103088">
    <property type="entry name" value="OmpA-like"/>
    <property type="match status" value="1"/>
</dbReference>
<evidence type="ECO:0000256" key="4">
    <source>
        <dbReference type="SAM" id="SignalP"/>
    </source>
</evidence>
<dbReference type="PROSITE" id="PS51123">
    <property type="entry name" value="OMPA_2"/>
    <property type="match status" value="1"/>
</dbReference>
<dbReference type="Gene3D" id="2.60.120.600">
    <property type="entry name" value="Domain of unknown function DUF1214, C-terminal domain"/>
    <property type="match status" value="1"/>
</dbReference>
<dbReference type="RefSeq" id="WP_170125898.1">
    <property type="nucleotide sequence ID" value="NZ_FXYH01000014.1"/>
</dbReference>
<dbReference type="CDD" id="cd07185">
    <property type="entry name" value="OmpA_C-like"/>
    <property type="match status" value="1"/>
</dbReference>
<name>A0A238KVS0_9RHOB</name>
<evidence type="ECO:0000256" key="3">
    <source>
        <dbReference type="PROSITE-ProRule" id="PRU00473"/>
    </source>
</evidence>
<evidence type="ECO:0000313" key="6">
    <source>
        <dbReference type="EMBL" id="SMX46730.1"/>
    </source>
</evidence>
<dbReference type="Pfam" id="PF06863">
    <property type="entry name" value="DUF1254"/>
    <property type="match status" value="1"/>
</dbReference>
<dbReference type="PRINTS" id="PR01021">
    <property type="entry name" value="OMPADOMAIN"/>
</dbReference>
<accession>A0A238KVS0</accession>
<keyword evidence="4" id="KW-0732">Signal</keyword>
<keyword evidence="2 3" id="KW-0472">Membrane</keyword>
<dbReference type="Pfam" id="PF00691">
    <property type="entry name" value="OmpA"/>
    <property type="match status" value="1"/>
</dbReference>
<sequence length="650" mass="71223">MLTAVSVVALCATMAVTSVSAQTLSRIGTDNRAQAIGEMTDARVMVVLRSEGRVKMSGQFFETDSTDLSSDAPVILFKMAKVLETLPEMRLAIVGHTDSEGDFAYNVDLAQRRAEAVRNALLAEPNNVAPERLVAMGAGPISPVASNLSDEGRALNRRVEFVLLDEALMETAATPAETAQEPTRFIENTVIESLLGTFEFEKGFPTPDATERLFDMRLAYRAVEVIQQNVFGASLYAMRKGYADFGAGKPNQVLVWENLMDAKSEFLTANNTTVYAMTFLDLKADGPTVVDAPPQLLGLLNDMWMRYVGDIGNAGPDKGEGGKFLILPPGYEGEVPDGYYVMESNTYGVWMALRAFQDEDGTTTGANERYKKLQIYPLAKADNPPPTEIIPASGEEILTVHSENYALLEELGHLVEEEHPNAVDGAQKFLLASIGMEFGKPFEPSAEDKEVLESASLVGAAVLRANMWNYTGDQKYIYEDRKWWNPFVGGVYTFDPNGYLDYDAQAFFAAYATGVTPAMATKKPGVGSQYLCTHTDGEGVPLDGAKTYKLTIPADVPAKDFWSVVVYDSANRSMMATSQEYPAISSYSDAVANDDGTIDLYFGPEAPEGKENNWVETDPAKGWTAIMRLYGPLEPFFDKTWKANDFELVE</sequence>
<proteinExistence type="predicted"/>
<dbReference type="SUPFAM" id="SSF160935">
    <property type="entry name" value="VPA0735-like"/>
    <property type="match status" value="1"/>
</dbReference>
<evidence type="ECO:0000259" key="5">
    <source>
        <dbReference type="PROSITE" id="PS51123"/>
    </source>
</evidence>
<dbReference type="PANTHER" id="PTHR36509:SF3">
    <property type="entry name" value="SIGNAL PEPTIDE PROTEIN"/>
    <property type="match status" value="1"/>
</dbReference>
<dbReference type="InterPro" id="IPR006665">
    <property type="entry name" value="OmpA-like"/>
</dbReference>
<dbReference type="InterPro" id="IPR010679">
    <property type="entry name" value="DUF1254"/>
</dbReference>
<comment type="subcellular location">
    <subcellularLocation>
        <location evidence="1">Membrane</location>
    </subcellularLocation>
</comment>
<dbReference type="InterPro" id="IPR037049">
    <property type="entry name" value="DUF1214_C_sf"/>
</dbReference>
<dbReference type="Pfam" id="PF06742">
    <property type="entry name" value="DUF1214"/>
    <property type="match status" value="1"/>
</dbReference>
<organism evidence="6 7">
    <name type="scientific">Pelagimonas varians</name>
    <dbReference type="NCBI Taxonomy" id="696760"/>
    <lineage>
        <taxon>Bacteria</taxon>
        <taxon>Pseudomonadati</taxon>
        <taxon>Pseudomonadota</taxon>
        <taxon>Alphaproteobacteria</taxon>
        <taxon>Rhodobacterales</taxon>
        <taxon>Roseobacteraceae</taxon>
        <taxon>Pelagimonas</taxon>
    </lineage>
</organism>
<dbReference type="InterPro" id="IPR037050">
    <property type="entry name" value="DUF1254_sf"/>
</dbReference>
<dbReference type="EMBL" id="FXYH01000014">
    <property type="protein sequence ID" value="SMX46730.1"/>
    <property type="molecule type" value="Genomic_DNA"/>
</dbReference>
<dbReference type="InterPro" id="IPR010621">
    <property type="entry name" value="DUF1214"/>
</dbReference>
<keyword evidence="7" id="KW-1185">Reference proteome</keyword>